<feature type="repeat" description="WD" evidence="4">
    <location>
        <begin position="319"/>
        <end position="360"/>
    </location>
</feature>
<dbReference type="GO" id="GO:0000421">
    <property type="term" value="C:autophagosome membrane"/>
    <property type="evidence" value="ECO:0007669"/>
    <property type="project" value="TreeGrafter"/>
</dbReference>
<dbReference type="CTD" id="55054"/>
<dbReference type="FunFam" id="2.130.10.10:FF:001153">
    <property type="entry name" value="Protein will die slowly-like protein"/>
    <property type="match status" value="1"/>
</dbReference>
<feature type="domain" description="Autophagy-related protein 16" evidence="6">
    <location>
        <begin position="17"/>
        <end position="212"/>
    </location>
</feature>
<reference evidence="7" key="1">
    <citation type="submission" date="2022-11" db="UniProtKB">
        <authorList>
            <consortium name="EnsemblMetazoa"/>
        </authorList>
    </citation>
    <scope>IDENTIFICATION</scope>
</reference>
<evidence type="ECO:0000313" key="8">
    <source>
        <dbReference type="Proteomes" id="UP000887568"/>
    </source>
</evidence>
<dbReference type="PANTHER" id="PTHR19878">
    <property type="entry name" value="AUTOPHAGY PROTEIN 16-LIKE"/>
    <property type="match status" value="1"/>
</dbReference>
<feature type="repeat" description="WD" evidence="4">
    <location>
        <begin position="361"/>
        <end position="402"/>
    </location>
</feature>
<dbReference type="Proteomes" id="UP000887568">
    <property type="component" value="Unplaced"/>
</dbReference>
<protein>
    <recommendedName>
        <fullName evidence="6">Autophagy-related protein 16 domain-containing protein</fullName>
    </recommendedName>
</protein>
<evidence type="ECO:0000259" key="6">
    <source>
        <dbReference type="Pfam" id="PF08614"/>
    </source>
</evidence>
<feature type="repeat" description="WD" evidence="4">
    <location>
        <begin position="533"/>
        <end position="564"/>
    </location>
</feature>
<dbReference type="Gene3D" id="2.130.10.10">
    <property type="entry name" value="YVTN repeat-like/Quinoprotein amine dehydrogenase"/>
    <property type="match status" value="1"/>
</dbReference>
<dbReference type="RefSeq" id="XP_038051090.1">
    <property type="nucleotide sequence ID" value="XM_038195162.1"/>
</dbReference>
<dbReference type="GO" id="GO:0000045">
    <property type="term" value="P:autophagosome assembly"/>
    <property type="evidence" value="ECO:0007669"/>
    <property type="project" value="InterPro"/>
</dbReference>
<dbReference type="InterPro" id="IPR013923">
    <property type="entry name" value="Autophagy-rel_prot_16_dom"/>
</dbReference>
<sequence>MATSMEPSFSVWKALVLKRLQTRNELESGNFKALLETHNKLFNNLDSVRAQNLQLQIQVEKLRQENSELQIKAQSGIGSTGGTKGEKTQALEQKLFRLQEELTDMHRKKGENAQQLIDLSAQLQEKDKELQLKDTRLLESDVKISAYEDELKNLEKALMELQKTNETLKDEQDALQLLYTKTEDTIRRVQEENADLVTRWMQEKAQDAFRMNRENETWLKKKQEEVQKKLVEAAKDIHVEPTHGNPKYLEMSSPANSAICICAVVPDRAISQLDAHDGEVNAVRFCPSGRMFASAGADRKLKLWELTSLTSSCQSRGILMGSNAAVMCIDFDQQEQFVLGASNDYATRVWGAQDHRLRHTLTGHGGKVLAARFLGDSNKVVSGSHDRTLKIWDLRSRACTKTIFAGSSCNDLVTSDGRGTNIISGHFDRKIRFWDTRSGDARANEFELSGKITSLELSTDRQYLLSCSKDDALKLIDVRMNKVVGTFCAEGFKVFLEYTRAALSPDGVYAACGSQDGSIYVWNMQTMKLEKTLKEHSAPVIAVTWHPNGTKMLSCDRNKKVIMWADF</sequence>
<dbReference type="AlphaFoldDB" id="A0A913ZJ61"/>
<evidence type="ECO:0000256" key="2">
    <source>
        <dbReference type="ARBA" id="ARBA00022574"/>
    </source>
</evidence>
<dbReference type="SMART" id="SM00320">
    <property type="entry name" value="WD40"/>
    <property type="match status" value="7"/>
</dbReference>
<keyword evidence="5" id="KW-0175">Coiled coil</keyword>
<evidence type="ECO:0000256" key="4">
    <source>
        <dbReference type="PROSITE-ProRule" id="PRU00221"/>
    </source>
</evidence>
<feature type="coiled-coil region" evidence="5">
    <location>
        <begin position="137"/>
        <end position="199"/>
    </location>
</feature>
<keyword evidence="3" id="KW-0677">Repeat</keyword>
<dbReference type="GeneID" id="119724214"/>
<dbReference type="InterPro" id="IPR045160">
    <property type="entry name" value="ATG16"/>
</dbReference>
<keyword evidence="8" id="KW-1185">Reference proteome</keyword>
<comment type="similarity">
    <text evidence="1">Belongs to the WD repeat ATG16 family.</text>
</comment>
<dbReference type="InterPro" id="IPR020472">
    <property type="entry name" value="WD40_PAC1"/>
</dbReference>
<dbReference type="PANTHER" id="PTHR19878:SF8">
    <property type="entry name" value="AUTOPHAGY-RELATED 16, ISOFORM F"/>
    <property type="match status" value="1"/>
</dbReference>
<feature type="repeat" description="WD" evidence="4">
    <location>
        <begin position="502"/>
        <end position="532"/>
    </location>
</feature>
<dbReference type="Pfam" id="PF00400">
    <property type="entry name" value="WD40"/>
    <property type="match status" value="5"/>
</dbReference>
<dbReference type="InterPro" id="IPR036322">
    <property type="entry name" value="WD40_repeat_dom_sf"/>
</dbReference>
<organism evidence="7 8">
    <name type="scientific">Patiria miniata</name>
    <name type="common">Bat star</name>
    <name type="synonym">Asterina miniata</name>
    <dbReference type="NCBI Taxonomy" id="46514"/>
    <lineage>
        <taxon>Eukaryota</taxon>
        <taxon>Metazoa</taxon>
        <taxon>Echinodermata</taxon>
        <taxon>Eleutherozoa</taxon>
        <taxon>Asterozoa</taxon>
        <taxon>Asteroidea</taxon>
        <taxon>Valvatacea</taxon>
        <taxon>Valvatida</taxon>
        <taxon>Asterinidae</taxon>
        <taxon>Patiria</taxon>
    </lineage>
</organism>
<dbReference type="PROSITE" id="PS00678">
    <property type="entry name" value="WD_REPEATS_1"/>
    <property type="match status" value="1"/>
</dbReference>
<dbReference type="GO" id="GO:0034045">
    <property type="term" value="C:phagophore assembly site membrane"/>
    <property type="evidence" value="ECO:0007669"/>
    <property type="project" value="TreeGrafter"/>
</dbReference>
<dbReference type="PRINTS" id="PR00320">
    <property type="entry name" value="GPROTEINBRPT"/>
</dbReference>
<dbReference type="CDD" id="cd00200">
    <property type="entry name" value="WD40"/>
    <property type="match status" value="1"/>
</dbReference>
<dbReference type="InterPro" id="IPR015943">
    <property type="entry name" value="WD40/YVTN_repeat-like_dom_sf"/>
</dbReference>
<dbReference type="SUPFAM" id="SSF50978">
    <property type="entry name" value="WD40 repeat-like"/>
    <property type="match status" value="1"/>
</dbReference>
<keyword evidence="2 4" id="KW-0853">WD repeat</keyword>
<dbReference type="InterPro" id="IPR019775">
    <property type="entry name" value="WD40_repeat_CS"/>
</dbReference>
<dbReference type="OMA" id="WGRPCIS"/>
<evidence type="ECO:0000256" key="1">
    <source>
        <dbReference type="ARBA" id="ARBA00009271"/>
    </source>
</evidence>
<evidence type="ECO:0000256" key="3">
    <source>
        <dbReference type="ARBA" id="ARBA00022737"/>
    </source>
</evidence>
<dbReference type="PROSITE" id="PS50294">
    <property type="entry name" value="WD_REPEATS_REGION"/>
    <property type="match status" value="3"/>
</dbReference>
<dbReference type="EnsemblMetazoa" id="XM_038195162.1">
    <property type="protein sequence ID" value="XP_038051090.1"/>
    <property type="gene ID" value="LOC119724214"/>
</dbReference>
<dbReference type="OrthoDB" id="6262491at2759"/>
<evidence type="ECO:0000313" key="7">
    <source>
        <dbReference type="EnsemblMetazoa" id="XP_038051090.1"/>
    </source>
</evidence>
<dbReference type="GO" id="GO:0043495">
    <property type="term" value="F:protein-membrane adaptor activity"/>
    <property type="evidence" value="ECO:0007669"/>
    <property type="project" value="TreeGrafter"/>
</dbReference>
<feature type="coiled-coil region" evidence="5">
    <location>
        <begin position="45"/>
        <end position="108"/>
    </location>
</feature>
<dbReference type="Pfam" id="PF08614">
    <property type="entry name" value="ATG16"/>
    <property type="match status" value="1"/>
</dbReference>
<evidence type="ECO:0000256" key="5">
    <source>
        <dbReference type="SAM" id="Coils"/>
    </source>
</evidence>
<dbReference type="PROSITE" id="PS50082">
    <property type="entry name" value="WD_REPEATS_2"/>
    <property type="match status" value="5"/>
</dbReference>
<feature type="repeat" description="WD" evidence="4">
    <location>
        <begin position="273"/>
        <end position="308"/>
    </location>
</feature>
<accession>A0A913ZJ61</accession>
<proteinExistence type="inferred from homology"/>
<name>A0A913ZJ61_PATMI</name>
<dbReference type="GO" id="GO:0034274">
    <property type="term" value="C:Atg12-Atg5-Atg16 complex"/>
    <property type="evidence" value="ECO:0007669"/>
    <property type="project" value="TreeGrafter"/>
</dbReference>
<dbReference type="InterPro" id="IPR001680">
    <property type="entry name" value="WD40_rpt"/>
</dbReference>
<dbReference type="CDD" id="cd22887">
    <property type="entry name" value="Atg16_CCD"/>
    <property type="match status" value="1"/>
</dbReference>